<dbReference type="InterPro" id="IPR029045">
    <property type="entry name" value="ClpP/crotonase-like_dom_sf"/>
</dbReference>
<dbReference type="RefSeq" id="WP_344313701.1">
    <property type="nucleotide sequence ID" value="NZ_BAAANY010000027.1"/>
</dbReference>
<evidence type="ECO:0000313" key="1">
    <source>
        <dbReference type="EMBL" id="GAA1703292.1"/>
    </source>
</evidence>
<gene>
    <name evidence="1" type="ORF">GCM10009765_60790</name>
</gene>
<proteinExistence type="predicted"/>
<dbReference type="CDD" id="cd06558">
    <property type="entry name" value="crotonase-like"/>
    <property type="match status" value="1"/>
</dbReference>
<protein>
    <submittedName>
        <fullName evidence="1">Enoyl-CoA hydratase/isomerase family protein</fullName>
    </submittedName>
</protein>
<dbReference type="Pfam" id="PF00378">
    <property type="entry name" value="ECH_1"/>
    <property type="match status" value="1"/>
</dbReference>
<organism evidence="1 2">
    <name type="scientific">Fodinicola feengrottensis</name>
    <dbReference type="NCBI Taxonomy" id="435914"/>
    <lineage>
        <taxon>Bacteria</taxon>
        <taxon>Bacillati</taxon>
        <taxon>Actinomycetota</taxon>
        <taxon>Actinomycetes</taxon>
        <taxon>Mycobacteriales</taxon>
        <taxon>Fodinicola</taxon>
    </lineage>
</organism>
<dbReference type="InterPro" id="IPR001753">
    <property type="entry name" value="Enoyl-CoA_hydra/iso"/>
</dbReference>
<name>A0ABP4UD19_9ACTN</name>
<accession>A0ABP4UD19</accession>
<dbReference type="PANTHER" id="PTHR11941:SF54">
    <property type="entry name" value="ENOYL-COA HYDRATASE, MITOCHONDRIAL"/>
    <property type="match status" value="1"/>
</dbReference>
<dbReference type="PANTHER" id="PTHR11941">
    <property type="entry name" value="ENOYL-COA HYDRATASE-RELATED"/>
    <property type="match status" value="1"/>
</dbReference>
<dbReference type="Proteomes" id="UP001500618">
    <property type="component" value="Unassembled WGS sequence"/>
</dbReference>
<dbReference type="SUPFAM" id="SSF52096">
    <property type="entry name" value="ClpP/crotonase"/>
    <property type="match status" value="1"/>
</dbReference>
<evidence type="ECO:0000313" key="2">
    <source>
        <dbReference type="Proteomes" id="UP001500618"/>
    </source>
</evidence>
<dbReference type="EMBL" id="BAAANY010000027">
    <property type="protein sequence ID" value="GAA1703292.1"/>
    <property type="molecule type" value="Genomic_DNA"/>
</dbReference>
<keyword evidence="2" id="KW-1185">Reference proteome</keyword>
<dbReference type="Gene3D" id="3.90.226.10">
    <property type="entry name" value="2-enoyl-CoA Hydratase, Chain A, domain 1"/>
    <property type="match status" value="1"/>
</dbReference>
<sequence length="259" mass="27528">MKTVRFEQQDAVGSIILVNPPEQELGRRFADDLANAVHEASDSDIKVLVVRTEGPNFGTGGNVPEWPGKSASWFRTFIAEVNQSYAAIEALRVPTVASVRGRTISGHYELVLRCDLIVAAEDATFTWVEATTGMAPLAGGVQRLAERIGRGRAAAHVMLGETITGVEAGRIGLAARVVPESALDHEVRAIAQQLTGHSRQANAAIKSLLKAWAGSGTPGADAIALDLTMDLFETDEAQENFRRIKQAAESAKASTAANG</sequence>
<reference evidence="2" key="1">
    <citation type="journal article" date="2019" name="Int. J. Syst. Evol. Microbiol.">
        <title>The Global Catalogue of Microorganisms (GCM) 10K type strain sequencing project: providing services to taxonomists for standard genome sequencing and annotation.</title>
        <authorList>
            <consortium name="The Broad Institute Genomics Platform"/>
            <consortium name="The Broad Institute Genome Sequencing Center for Infectious Disease"/>
            <person name="Wu L."/>
            <person name="Ma J."/>
        </authorList>
    </citation>
    <scope>NUCLEOTIDE SEQUENCE [LARGE SCALE GENOMIC DNA]</scope>
    <source>
        <strain evidence="2">JCM 14718</strain>
    </source>
</reference>
<comment type="caution">
    <text evidence="1">The sequence shown here is derived from an EMBL/GenBank/DDBJ whole genome shotgun (WGS) entry which is preliminary data.</text>
</comment>